<dbReference type="InParanoid" id="A0A507BCS1"/>
<comment type="caution">
    <text evidence="7">The sequence shown here is derived from an EMBL/GenBank/DDBJ whole genome shotgun (WGS) entry which is preliminary data.</text>
</comment>
<dbReference type="FunFam" id="3.40.50.1820:FF:000165">
    <property type="entry name" value="Serine peptidase, putative"/>
    <property type="match status" value="1"/>
</dbReference>
<proteinExistence type="inferred from homology"/>
<dbReference type="SUPFAM" id="SSF53474">
    <property type="entry name" value="alpha/beta-Hydrolases"/>
    <property type="match status" value="1"/>
</dbReference>
<dbReference type="InterPro" id="IPR029058">
    <property type="entry name" value="AB_hydrolase_fold"/>
</dbReference>
<dbReference type="GO" id="GO:0070008">
    <property type="term" value="F:serine-type exopeptidase activity"/>
    <property type="evidence" value="ECO:0007669"/>
    <property type="project" value="InterPro"/>
</dbReference>
<protein>
    <recommendedName>
        <fullName evidence="9">Serine peptidase</fullName>
    </recommendedName>
</protein>
<dbReference type="PANTHER" id="PTHR11010">
    <property type="entry name" value="PROTEASE S28 PRO-X CARBOXYPEPTIDASE-RELATED"/>
    <property type="match status" value="1"/>
</dbReference>
<name>A0A507BCS1_9PEZI</name>
<reference evidence="7 8" key="1">
    <citation type="submission" date="2019-06" db="EMBL/GenBank/DDBJ databases">
        <title>Draft genome sequence of the filamentous fungus Phialemoniopsis curvata isolated from diesel fuel.</title>
        <authorList>
            <person name="Varaljay V.A."/>
            <person name="Lyon W.J."/>
            <person name="Crouch A.L."/>
            <person name="Drake C.E."/>
            <person name="Hollomon J.M."/>
            <person name="Nadeau L.J."/>
            <person name="Nunn H.S."/>
            <person name="Stevenson B.S."/>
            <person name="Bojanowski C.L."/>
            <person name="Crookes-Goodson W.J."/>
        </authorList>
    </citation>
    <scope>NUCLEOTIDE SEQUENCE [LARGE SCALE GENOMIC DNA]</scope>
    <source>
        <strain evidence="7 8">D216</strain>
    </source>
</reference>
<evidence type="ECO:0008006" key="9">
    <source>
        <dbReference type="Google" id="ProtNLM"/>
    </source>
</evidence>
<feature type="signal peptide" evidence="6">
    <location>
        <begin position="1"/>
        <end position="18"/>
    </location>
</feature>
<feature type="chain" id="PRO_5021458224" description="Serine peptidase" evidence="6">
    <location>
        <begin position="19"/>
        <end position="539"/>
    </location>
</feature>
<keyword evidence="2" id="KW-0645">Protease</keyword>
<organism evidence="7 8">
    <name type="scientific">Thyridium curvatum</name>
    <dbReference type="NCBI Taxonomy" id="1093900"/>
    <lineage>
        <taxon>Eukaryota</taxon>
        <taxon>Fungi</taxon>
        <taxon>Dikarya</taxon>
        <taxon>Ascomycota</taxon>
        <taxon>Pezizomycotina</taxon>
        <taxon>Sordariomycetes</taxon>
        <taxon>Sordariomycetidae</taxon>
        <taxon>Thyridiales</taxon>
        <taxon>Thyridiaceae</taxon>
        <taxon>Thyridium</taxon>
    </lineage>
</organism>
<dbReference type="GO" id="GO:0006508">
    <property type="term" value="P:proteolysis"/>
    <property type="evidence" value="ECO:0007669"/>
    <property type="project" value="UniProtKB-KW"/>
</dbReference>
<dbReference type="RefSeq" id="XP_030996462.1">
    <property type="nucleotide sequence ID" value="XM_031139635.1"/>
</dbReference>
<dbReference type="PANTHER" id="PTHR11010:SF23">
    <property type="entry name" value="SERINE PEPTIDASE"/>
    <property type="match status" value="1"/>
</dbReference>
<keyword evidence="8" id="KW-1185">Reference proteome</keyword>
<dbReference type="EMBL" id="SKBQ01000026">
    <property type="protein sequence ID" value="TPX14751.1"/>
    <property type="molecule type" value="Genomic_DNA"/>
</dbReference>
<dbReference type="Proteomes" id="UP000319257">
    <property type="component" value="Unassembled WGS sequence"/>
</dbReference>
<dbReference type="Gene3D" id="3.40.50.1820">
    <property type="entry name" value="alpha/beta hydrolase"/>
    <property type="match status" value="2"/>
</dbReference>
<accession>A0A507BCS1</accession>
<evidence type="ECO:0000256" key="4">
    <source>
        <dbReference type="ARBA" id="ARBA00022801"/>
    </source>
</evidence>
<evidence type="ECO:0000256" key="6">
    <source>
        <dbReference type="SAM" id="SignalP"/>
    </source>
</evidence>
<dbReference type="OrthoDB" id="1735038at2759"/>
<evidence type="ECO:0000256" key="5">
    <source>
        <dbReference type="ARBA" id="ARBA00023180"/>
    </source>
</evidence>
<keyword evidence="4" id="KW-0378">Hydrolase</keyword>
<comment type="similarity">
    <text evidence="1">Belongs to the peptidase S28 family.</text>
</comment>
<evidence type="ECO:0000256" key="1">
    <source>
        <dbReference type="ARBA" id="ARBA00011079"/>
    </source>
</evidence>
<dbReference type="GO" id="GO:0008239">
    <property type="term" value="F:dipeptidyl-peptidase activity"/>
    <property type="evidence" value="ECO:0007669"/>
    <property type="project" value="TreeGrafter"/>
</dbReference>
<dbReference type="InterPro" id="IPR008758">
    <property type="entry name" value="Peptidase_S28"/>
</dbReference>
<evidence type="ECO:0000313" key="8">
    <source>
        <dbReference type="Proteomes" id="UP000319257"/>
    </source>
</evidence>
<evidence type="ECO:0000256" key="3">
    <source>
        <dbReference type="ARBA" id="ARBA00022729"/>
    </source>
</evidence>
<evidence type="ECO:0000256" key="2">
    <source>
        <dbReference type="ARBA" id="ARBA00022670"/>
    </source>
</evidence>
<sequence length="539" mass="59877">MKFTAALTSFMLAAGASASAWQRSHQLVPPIIEGTVIDLNSLERRAEGNPTTGAGIFQQLTDHNDTSLGTFGMRFWWNATFYAGPGSPIIFFTPGEIAADNYGHYLTTNTIPGRLAQAVGGAVVMMEHRYWGKSSPVTELTTKNMQWLTLENSIKDTTYFARNVKLPFDPTGSSSADKAPWVFSGGSYSGALSGWVESVDPGTFWAYHASSAVVEAVGDFWQYFDPVRQGMPKNCSVDVNKVIEHVDKILKSGDETAIHAIKKKFGLEAIVHNDDFAGVLENGPWNWQSHDFSSGGVPAFFQFCNYVENTGPAFNSTSIPGPEGVGLCKALNGYAKWIKEKYLPGACAAYGYWDDRNSLACFDTYNASSPLFTDLSLGNTINRQWNWMLCNEPFKFWQNGAPEGYPTLVSRLINNAYWERQCALFFPEQDGFTYGIGRGLDVGDVNRYTGGWFKTDTKRLIWVNGEWDPWKDATVSSDFRPGGPFEGTPEAPVLMIPGGIHCSDLRWPNGEVNAGVRKVQNEVIRQVQTWVEEYYHKKE</sequence>
<gene>
    <name evidence="7" type="ORF">E0L32_005146</name>
</gene>
<dbReference type="AlphaFoldDB" id="A0A507BCS1"/>
<evidence type="ECO:0000313" key="7">
    <source>
        <dbReference type="EMBL" id="TPX14751.1"/>
    </source>
</evidence>
<keyword evidence="3 6" id="KW-0732">Signal</keyword>
<dbReference type="GeneID" id="41972593"/>
<keyword evidence="5" id="KW-0325">Glycoprotein</keyword>
<dbReference type="Pfam" id="PF05577">
    <property type="entry name" value="Peptidase_S28"/>
    <property type="match status" value="1"/>
</dbReference>